<evidence type="ECO:0000313" key="3">
    <source>
        <dbReference type="Proteomes" id="UP000252519"/>
    </source>
</evidence>
<reference evidence="2 3" key="1">
    <citation type="submission" date="2014-10" db="EMBL/GenBank/DDBJ databases">
        <title>Draft genome of the hookworm Ancylostoma caninum.</title>
        <authorList>
            <person name="Mitreva M."/>
        </authorList>
    </citation>
    <scope>NUCLEOTIDE SEQUENCE [LARGE SCALE GENOMIC DNA]</scope>
    <source>
        <strain evidence="2 3">Baltimore</strain>
    </source>
</reference>
<dbReference type="Proteomes" id="UP000252519">
    <property type="component" value="Unassembled WGS sequence"/>
</dbReference>
<keyword evidence="3" id="KW-1185">Reference proteome</keyword>
<feature type="transmembrane region" description="Helical" evidence="1">
    <location>
        <begin position="41"/>
        <end position="67"/>
    </location>
</feature>
<dbReference type="AlphaFoldDB" id="A0A368GQ46"/>
<keyword evidence="1" id="KW-1133">Transmembrane helix</keyword>
<name>A0A368GQ46_ANCCA</name>
<dbReference type="EMBL" id="JOJR01000109">
    <property type="protein sequence ID" value="RCN45145.1"/>
    <property type="molecule type" value="Genomic_DNA"/>
</dbReference>
<gene>
    <name evidence="2" type="ORF">ANCCAN_08832</name>
</gene>
<keyword evidence="1" id="KW-0812">Transmembrane</keyword>
<evidence type="ECO:0000256" key="1">
    <source>
        <dbReference type="SAM" id="Phobius"/>
    </source>
</evidence>
<comment type="caution">
    <text evidence="2">The sequence shown here is derived from an EMBL/GenBank/DDBJ whole genome shotgun (WGS) entry which is preliminary data.</text>
</comment>
<protein>
    <submittedName>
        <fullName evidence="2">Uncharacterized protein</fullName>
    </submittedName>
</protein>
<organism evidence="2 3">
    <name type="scientific">Ancylostoma caninum</name>
    <name type="common">Dog hookworm</name>
    <dbReference type="NCBI Taxonomy" id="29170"/>
    <lineage>
        <taxon>Eukaryota</taxon>
        <taxon>Metazoa</taxon>
        <taxon>Ecdysozoa</taxon>
        <taxon>Nematoda</taxon>
        <taxon>Chromadorea</taxon>
        <taxon>Rhabditida</taxon>
        <taxon>Rhabditina</taxon>
        <taxon>Rhabditomorpha</taxon>
        <taxon>Strongyloidea</taxon>
        <taxon>Ancylostomatidae</taxon>
        <taxon>Ancylostomatinae</taxon>
        <taxon>Ancylostoma</taxon>
    </lineage>
</organism>
<proteinExistence type="predicted"/>
<evidence type="ECO:0000313" key="2">
    <source>
        <dbReference type="EMBL" id="RCN45145.1"/>
    </source>
</evidence>
<keyword evidence="1" id="KW-0472">Membrane</keyword>
<sequence>MLSMAFALHAFTPFIRWEPTFCSVHPNLFTVDNMVIDLFDIFSVDVVCGIICDMAAFSSFLVVYLSIYTNN</sequence>
<accession>A0A368GQ46</accession>